<keyword evidence="2" id="KW-1185">Reference proteome</keyword>
<protein>
    <submittedName>
        <fullName evidence="1">Uncharacterized protein</fullName>
    </submittedName>
</protein>
<dbReference type="EMBL" id="BAJS01000001">
    <property type="protein sequence ID" value="GAK35067.1"/>
    <property type="molecule type" value="Genomic_DNA"/>
</dbReference>
<evidence type="ECO:0000313" key="1">
    <source>
        <dbReference type="EMBL" id="GAK35067.1"/>
    </source>
</evidence>
<sequence>MLFRAVRSNCSCLHTALYPYGHVVTPTESEVLVSVEFSNRHQTPHSTIESLVHSRYYFFPQ</sequence>
<name>A0A069CY10_9BACE</name>
<comment type="caution">
    <text evidence="1">The sequence shown here is derived from an EMBL/GenBank/DDBJ whole genome shotgun (WGS) entry which is preliminary data.</text>
</comment>
<dbReference type="Proteomes" id="UP000027601">
    <property type="component" value="Unassembled WGS sequence"/>
</dbReference>
<organism evidence="1 2">
    <name type="scientific">Bacteroides graminisolvens DSM 19988 = JCM 15093</name>
    <dbReference type="NCBI Taxonomy" id="1121097"/>
    <lineage>
        <taxon>Bacteria</taxon>
        <taxon>Pseudomonadati</taxon>
        <taxon>Bacteroidota</taxon>
        <taxon>Bacteroidia</taxon>
        <taxon>Bacteroidales</taxon>
        <taxon>Bacteroidaceae</taxon>
        <taxon>Bacteroides</taxon>
    </lineage>
</organism>
<accession>A0A069CY10</accession>
<proteinExistence type="predicted"/>
<evidence type="ECO:0000313" key="2">
    <source>
        <dbReference type="Proteomes" id="UP000027601"/>
    </source>
</evidence>
<reference evidence="1 2" key="1">
    <citation type="journal article" date="2015" name="Microbes Environ.">
        <title>Distribution and evolution of nitrogen fixation genes in the phylum bacteroidetes.</title>
        <authorList>
            <person name="Inoue J."/>
            <person name="Oshima K."/>
            <person name="Suda W."/>
            <person name="Sakamoto M."/>
            <person name="Iino T."/>
            <person name="Noda S."/>
            <person name="Hongoh Y."/>
            <person name="Hattori M."/>
            <person name="Ohkuma M."/>
        </authorList>
    </citation>
    <scope>NUCLEOTIDE SEQUENCE [LARGE SCALE GENOMIC DNA]</scope>
    <source>
        <strain evidence="1 2">JCM 15093</strain>
    </source>
</reference>
<gene>
    <name evidence="1" type="ORF">JCM15093_142</name>
</gene>
<dbReference type="AlphaFoldDB" id="A0A069CY10"/>